<evidence type="ECO:0000256" key="1">
    <source>
        <dbReference type="ARBA" id="ARBA00022603"/>
    </source>
</evidence>
<dbReference type="EMBL" id="JAPZBU010000008">
    <property type="protein sequence ID" value="KAJ5392114.1"/>
    <property type="molecule type" value="Genomic_DNA"/>
</dbReference>
<dbReference type="GO" id="GO:0045814">
    <property type="term" value="P:negative regulation of gene expression, epigenetic"/>
    <property type="evidence" value="ECO:0007669"/>
    <property type="project" value="TreeGrafter"/>
</dbReference>
<evidence type="ECO:0000256" key="5">
    <source>
        <dbReference type="ARBA" id="ARBA00044528"/>
    </source>
</evidence>
<reference evidence="9" key="1">
    <citation type="submission" date="2022-12" db="EMBL/GenBank/DDBJ databases">
        <authorList>
            <person name="Petersen C."/>
        </authorList>
    </citation>
    <scope>NUCLEOTIDE SEQUENCE</scope>
    <source>
        <strain evidence="9">IBT 29677</strain>
    </source>
</reference>
<keyword evidence="10" id="KW-1185">Reference proteome</keyword>
<feature type="region of interest" description="Disordered" evidence="7">
    <location>
        <begin position="948"/>
        <end position="967"/>
    </location>
</feature>
<sequence length="1063" mass="123271">MDQKQPRNGQEVKDDQDWRLRAGGHGFKRFIESFLPTAPWTSIKSAEWPPRPNNTGKHIDLGPLVSKTDAKLAYNAWKLADDTLEKAWKDRPDHNPSPEAEEPGLARNVYEHLMIFAVLPLNQDDAKKLFAEEGLNKTWDTAALIASMKDNIIDDSSIRGVVNWSTNAIKTELKERELSKVGKSEELQQRLIDDEIQKHCGVMSVSDLSHLGIKRSNKYILQPATNKAMTPIDMYTFAIHLSPYNPAYWLSRAYCHYQQGFFDLALGDAYRAQILCNTIEQVQDRFSTDGLHTQIHHAMEQHILVEPMDKDKYWSELITMMREPQGMYAFISTIQKTLLNIICLSLEALNCWDDFDSYHRQLAARTNRLYQERFVADLRKRVSEKAEKAWRKEKRRPGLFWFERHQGAVSAASAYPYEKDDILDLFQVKKNLATKLTEEIFQNKQEEAESSTAPSDICEVKYRPNLRLGVFAKKDIKKGELIHWEEPTIRGHLPARRLNRDRTKTRYVDDIRCENCKVEVDDKVRRPSVDDTRSEHSDDEEEEPYCTCAKHWNRNPSDKRGLMFCPSGSKEKTCVSVAYDLYHEDGCGRDWKWLYDTMRPNVWKWGQLEHISHSNEVHGTVTEITLLRRQDHEEPGLAPQEIDELLIMSGNSRSWRDSWFPFTMSANIIIPFDIVSFLGVNIFRDLTFDTWALQTVLRKLLVNAVPWDMKRRGDISAVHPKEEDRKLETPAEQKRRLMNGYSFEDWDPAFLNLYVLPGLNMFNHTCAGMQNAEWGYDTQILNRVIVWAHKDIRAGEEIRIRYQCEHFDSKNDARQILGGPCLCPNNEGHDHEEQMDVDEEDSDEELSSSSDSGDAGGGNSNPKRYGAAKESSGPRLTGFEVWKRRRGGGRKAKDKEEKEEEEDEVEEDDSDELPARKKQKYEEYAKVDKDRVAIRRLLRLEEELEENERRKFVASGAGSASVNTQARRKKEYVPMVPMIPSENSRKWVARERSALRKDRNKQRIRELAEEMEDHEMKEYVDVPQIARAPGEPLEIVPVLAPEYVQNVTHWDRIKRKAGGRRLT</sequence>
<dbReference type="SUPFAM" id="SSF82199">
    <property type="entry name" value="SET domain"/>
    <property type="match status" value="1"/>
</dbReference>
<dbReference type="InterPro" id="IPR001214">
    <property type="entry name" value="SET_dom"/>
</dbReference>
<dbReference type="PANTHER" id="PTHR46402">
    <property type="entry name" value="SET AND MYND DOMAIN-CONTAINING PROTEIN 5"/>
    <property type="match status" value="1"/>
</dbReference>
<feature type="compositionally biased region" description="Acidic residues" evidence="7">
    <location>
        <begin position="835"/>
        <end position="846"/>
    </location>
</feature>
<keyword evidence="3" id="KW-0949">S-adenosyl-L-methionine</keyword>
<proteinExistence type="predicted"/>
<evidence type="ECO:0000259" key="8">
    <source>
        <dbReference type="PROSITE" id="PS50280"/>
    </source>
</evidence>
<gene>
    <name evidence="9" type="ORF">N7509_007604</name>
</gene>
<name>A0A9W9VZB1_9EURO</name>
<dbReference type="RefSeq" id="XP_056487792.1">
    <property type="nucleotide sequence ID" value="XM_056632241.1"/>
</dbReference>
<keyword evidence="2" id="KW-0808">Transferase</keyword>
<accession>A0A9W9VZB1</accession>
<dbReference type="GO" id="GO:0032259">
    <property type="term" value="P:methylation"/>
    <property type="evidence" value="ECO:0007669"/>
    <property type="project" value="UniProtKB-KW"/>
</dbReference>
<dbReference type="Pfam" id="PF00856">
    <property type="entry name" value="SET"/>
    <property type="match status" value="1"/>
</dbReference>
<dbReference type="InterPro" id="IPR046341">
    <property type="entry name" value="SET_dom_sf"/>
</dbReference>
<dbReference type="InterPro" id="IPR011990">
    <property type="entry name" value="TPR-like_helical_dom_sf"/>
</dbReference>
<evidence type="ECO:0000256" key="7">
    <source>
        <dbReference type="SAM" id="MobiDB-lite"/>
    </source>
</evidence>
<evidence type="ECO:0000256" key="6">
    <source>
        <dbReference type="ARBA" id="ARBA00048619"/>
    </source>
</evidence>
<evidence type="ECO:0000256" key="2">
    <source>
        <dbReference type="ARBA" id="ARBA00022679"/>
    </source>
</evidence>
<dbReference type="Gene3D" id="2.170.270.10">
    <property type="entry name" value="SET domain"/>
    <property type="match status" value="1"/>
</dbReference>
<dbReference type="PANTHER" id="PTHR46402:SF2">
    <property type="entry name" value="HISTONE-LYSINE N-TRIMETHYLTRANSFERASE SMYD5"/>
    <property type="match status" value="1"/>
</dbReference>
<comment type="catalytic activity">
    <reaction evidence="6">
        <text>L-lysyl-[histone] + S-adenosyl-L-methionine = N(6)-methyl-L-lysyl-[histone] + S-adenosyl-L-homocysteine + H(+)</text>
        <dbReference type="Rhea" id="RHEA:10024"/>
        <dbReference type="Rhea" id="RHEA-COMP:9845"/>
        <dbReference type="Rhea" id="RHEA-COMP:9846"/>
        <dbReference type="ChEBI" id="CHEBI:15378"/>
        <dbReference type="ChEBI" id="CHEBI:29969"/>
        <dbReference type="ChEBI" id="CHEBI:57856"/>
        <dbReference type="ChEBI" id="CHEBI:59789"/>
        <dbReference type="ChEBI" id="CHEBI:61929"/>
    </reaction>
    <physiologicalReaction direction="left-to-right" evidence="6">
        <dbReference type="Rhea" id="RHEA:10025"/>
    </physiologicalReaction>
</comment>
<evidence type="ECO:0000256" key="3">
    <source>
        <dbReference type="ARBA" id="ARBA00022691"/>
    </source>
</evidence>
<feature type="region of interest" description="Disordered" evidence="7">
    <location>
        <begin position="824"/>
        <end position="921"/>
    </location>
</feature>
<dbReference type="PROSITE" id="PS50280">
    <property type="entry name" value="SET"/>
    <property type="match status" value="1"/>
</dbReference>
<protein>
    <recommendedName>
        <fullName evidence="5">Histone-lysine N-methyltransferase SET5</fullName>
    </recommendedName>
    <alternativeName>
        <fullName evidence="4">SET domain-containing protein 5</fullName>
    </alternativeName>
</protein>
<comment type="caution">
    <text evidence="9">The sequence shown here is derived from an EMBL/GenBank/DDBJ whole genome shotgun (WGS) entry which is preliminary data.</text>
</comment>
<feature type="compositionally biased region" description="Acidic residues" evidence="7">
    <location>
        <begin position="897"/>
        <end position="912"/>
    </location>
</feature>
<keyword evidence="1" id="KW-0489">Methyltransferase</keyword>
<dbReference type="SUPFAM" id="SSF48452">
    <property type="entry name" value="TPR-like"/>
    <property type="match status" value="1"/>
</dbReference>
<dbReference type="AlphaFoldDB" id="A0A9W9VZB1"/>
<feature type="domain" description="SET" evidence="8">
    <location>
        <begin position="443"/>
        <end position="803"/>
    </location>
</feature>
<organism evidence="9 10">
    <name type="scientific">Penicillium cosmopolitanum</name>
    <dbReference type="NCBI Taxonomy" id="1131564"/>
    <lineage>
        <taxon>Eukaryota</taxon>
        <taxon>Fungi</taxon>
        <taxon>Dikarya</taxon>
        <taxon>Ascomycota</taxon>
        <taxon>Pezizomycotina</taxon>
        <taxon>Eurotiomycetes</taxon>
        <taxon>Eurotiomycetidae</taxon>
        <taxon>Eurotiales</taxon>
        <taxon>Aspergillaceae</taxon>
        <taxon>Penicillium</taxon>
    </lineage>
</organism>
<dbReference type="OrthoDB" id="438641at2759"/>
<dbReference type="Proteomes" id="UP001147747">
    <property type="component" value="Unassembled WGS sequence"/>
</dbReference>
<evidence type="ECO:0000256" key="4">
    <source>
        <dbReference type="ARBA" id="ARBA00042380"/>
    </source>
</evidence>
<dbReference type="GeneID" id="81371221"/>
<reference evidence="9" key="2">
    <citation type="journal article" date="2023" name="IMA Fungus">
        <title>Comparative genomic study of the Penicillium genus elucidates a diverse pangenome and 15 lateral gene transfer events.</title>
        <authorList>
            <person name="Petersen C."/>
            <person name="Sorensen T."/>
            <person name="Nielsen M.R."/>
            <person name="Sondergaard T.E."/>
            <person name="Sorensen J.L."/>
            <person name="Fitzpatrick D.A."/>
            <person name="Frisvad J.C."/>
            <person name="Nielsen K.L."/>
        </authorList>
    </citation>
    <scope>NUCLEOTIDE SEQUENCE</scope>
    <source>
        <strain evidence="9">IBT 29677</strain>
    </source>
</reference>
<evidence type="ECO:0000313" key="10">
    <source>
        <dbReference type="Proteomes" id="UP001147747"/>
    </source>
</evidence>
<evidence type="ECO:0000313" key="9">
    <source>
        <dbReference type="EMBL" id="KAJ5392114.1"/>
    </source>
</evidence>
<dbReference type="GO" id="GO:0042799">
    <property type="term" value="F:histone H4K20 methyltransferase activity"/>
    <property type="evidence" value="ECO:0007669"/>
    <property type="project" value="TreeGrafter"/>
</dbReference>